<keyword evidence="3" id="KW-1185">Reference proteome</keyword>
<evidence type="ECO:0000256" key="1">
    <source>
        <dbReference type="SAM" id="MobiDB-lite"/>
    </source>
</evidence>
<organism evidence="2 3">
    <name type="scientific">Umbelopsis vinacea</name>
    <dbReference type="NCBI Taxonomy" id="44442"/>
    <lineage>
        <taxon>Eukaryota</taxon>
        <taxon>Fungi</taxon>
        <taxon>Fungi incertae sedis</taxon>
        <taxon>Mucoromycota</taxon>
        <taxon>Mucoromycotina</taxon>
        <taxon>Umbelopsidomycetes</taxon>
        <taxon>Umbelopsidales</taxon>
        <taxon>Umbelopsidaceae</taxon>
        <taxon>Umbelopsis</taxon>
    </lineage>
</organism>
<feature type="region of interest" description="Disordered" evidence="1">
    <location>
        <begin position="77"/>
        <end position="104"/>
    </location>
</feature>
<proteinExistence type="predicted"/>
<dbReference type="OrthoDB" id="2271250at2759"/>
<accession>A0A8H7U9G5</accession>
<feature type="compositionally biased region" description="Polar residues" evidence="1">
    <location>
        <begin position="84"/>
        <end position="104"/>
    </location>
</feature>
<name>A0A8H7U9G5_9FUNG</name>
<reference evidence="2" key="1">
    <citation type="submission" date="2020-12" db="EMBL/GenBank/DDBJ databases">
        <title>Metabolic potential, ecology and presence of endohyphal bacteria is reflected in genomic diversity of Mucoromycotina.</title>
        <authorList>
            <person name="Muszewska A."/>
            <person name="Okrasinska A."/>
            <person name="Steczkiewicz K."/>
            <person name="Drgas O."/>
            <person name="Orlowska M."/>
            <person name="Perlinska-Lenart U."/>
            <person name="Aleksandrzak-Piekarczyk T."/>
            <person name="Szatraj K."/>
            <person name="Zielenkiewicz U."/>
            <person name="Pilsyk S."/>
            <person name="Malc E."/>
            <person name="Mieczkowski P."/>
            <person name="Kruszewska J.S."/>
            <person name="Biernat P."/>
            <person name="Pawlowska J."/>
        </authorList>
    </citation>
    <scope>NUCLEOTIDE SEQUENCE</scope>
    <source>
        <strain evidence="2">WA0000051536</strain>
    </source>
</reference>
<dbReference type="AlphaFoldDB" id="A0A8H7U9G5"/>
<comment type="caution">
    <text evidence="2">The sequence shown here is derived from an EMBL/GenBank/DDBJ whole genome shotgun (WGS) entry which is preliminary data.</text>
</comment>
<protein>
    <submittedName>
        <fullName evidence="2">Uncharacterized protein</fullName>
    </submittedName>
</protein>
<gene>
    <name evidence="2" type="ORF">INT44_006899</name>
</gene>
<evidence type="ECO:0000313" key="2">
    <source>
        <dbReference type="EMBL" id="KAG2174635.1"/>
    </source>
</evidence>
<sequence length="104" mass="12087">MGLIDKIRTQYDLLKVEKYTKRRRSETVFEERDRDFYREHYRDGVYLHRSPSDVDTLDGATARPAMVKRASTISSMVMKAGRKNSPTIKSSETYNNGTYGSDLR</sequence>
<evidence type="ECO:0000313" key="3">
    <source>
        <dbReference type="Proteomes" id="UP000612746"/>
    </source>
</evidence>
<dbReference type="EMBL" id="JAEPRA010000016">
    <property type="protein sequence ID" value="KAG2174635.1"/>
    <property type="molecule type" value="Genomic_DNA"/>
</dbReference>
<dbReference type="Proteomes" id="UP000612746">
    <property type="component" value="Unassembled WGS sequence"/>
</dbReference>